<keyword evidence="6" id="KW-1185">Reference proteome</keyword>
<organism evidence="5 6">
    <name type="scientific">Triticum urartu</name>
    <name type="common">Red wild einkorn</name>
    <name type="synonym">Crithodium urartu</name>
    <dbReference type="NCBI Taxonomy" id="4572"/>
    <lineage>
        <taxon>Eukaryota</taxon>
        <taxon>Viridiplantae</taxon>
        <taxon>Streptophyta</taxon>
        <taxon>Embryophyta</taxon>
        <taxon>Tracheophyta</taxon>
        <taxon>Spermatophyta</taxon>
        <taxon>Magnoliopsida</taxon>
        <taxon>Liliopsida</taxon>
        <taxon>Poales</taxon>
        <taxon>Poaceae</taxon>
        <taxon>BOP clade</taxon>
        <taxon>Pooideae</taxon>
        <taxon>Triticodae</taxon>
        <taxon>Triticeae</taxon>
        <taxon>Triticinae</taxon>
        <taxon>Triticum</taxon>
    </lineage>
</organism>
<dbReference type="GO" id="GO:0050832">
    <property type="term" value="P:defense response to fungus"/>
    <property type="evidence" value="ECO:0007669"/>
    <property type="project" value="UniProtKB-KW"/>
</dbReference>
<dbReference type="AlphaFoldDB" id="A0A8R7UYX0"/>
<dbReference type="InterPro" id="IPR010851">
    <property type="entry name" value="DEFL"/>
</dbReference>
<dbReference type="Proteomes" id="UP000015106">
    <property type="component" value="Chromosome 6"/>
</dbReference>
<dbReference type="GO" id="GO:0031640">
    <property type="term" value="P:killing of cells of another organism"/>
    <property type="evidence" value="ECO:0007669"/>
    <property type="project" value="UniProtKB-KW"/>
</dbReference>
<reference evidence="5" key="2">
    <citation type="submission" date="2018-03" db="EMBL/GenBank/DDBJ databases">
        <title>The Triticum urartu genome reveals the dynamic nature of wheat genome evolution.</title>
        <authorList>
            <person name="Ling H."/>
            <person name="Ma B."/>
            <person name="Shi X."/>
            <person name="Liu H."/>
            <person name="Dong L."/>
            <person name="Sun H."/>
            <person name="Cao Y."/>
            <person name="Gao Q."/>
            <person name="Zheng S."/>
            <person name="Li Y."/>
            <person name="Yu Y."/>
            <person name="Du H."/>
            <person name="Qi M."/>
            <person name="Li Y."/>
            <person name="Yu H."/>
            <person name="Cui Y."/>
            <person name="Wang N."/>
            <person name="Chen C."/>
            <person name="Wu H."/>
            <person name="Zhao Y."/>
            <person name="Zhang J."/>
            <person name="Li Y."/>
            <person name="Zhou W."/>
            <person name="Zhang B."/>
            <person name="Hu W."/>
            <person name="Eijk M."/>
            <person name="Tang J."/>
            <person name="Witsenboer H."/>
            <person name="Zhao S."/>
            <person name="Li Z."/>
            <person name="Zhang A."/>
            <person name="Wang D."/>
            <person name="Liang C."/>
        </authorList>
    </citation>
    <scope>NUCLEOTIDE SEQUENCE [LARGE SCALE GENOMIC DNA]</scope>
    <source>
        <strain evidence="5">cv. G1812</strain>
    </source>
</reference>
<sequence length="74" mass="7951">MPAKVSAGLAGTACDSYVLNPGEQCDPAKCQKDCEKTVHGGVGSCFYPPPPYYNRGCACQYCPPTLPRKLNHMN</sequence>
<keyword evidence="2" id="KW-0929">Antimicrobial</keyword>
<name>A0A8R7UYX0_TRIUA</name>
<evidence type="ECO:0000313" key="6">
    <source>
        <dbReference type="Proteomes" id="UP000015106"/>
    </source>
</evidence>
<dbReference type="Gramene" id="TuG1812G0600003603.01.T01">
    <property type="protein sequence ID" value="TuG1812G0600003603.01.T01.cds316359"/>
    <property type="gene ID" value="TuG1812G0600003603.01"/>
</dbReference>
<keyword evidence="4" id="KW-0611">Plant defense</keyword>
<protein>
    <submittedName>
        <fullName evidence="5">Uncharacterized protein</fullName>
    </submittedName>
</protein>
<reference evidence="6" key="1">
    <citation type="journal article" date="2013" name="Nature">
        <title>Draft genome of the wheat A-genome progenitor Triticum urartu.</title>
        <authorList>
            <person name="Ling H.Q."/>
            <person name="Zhao S."/>
            <person name="Liu D."/>
            <person name="Wang J."/>
            <person name="Sun H."/>
            <person name="Zhang C."/>
            <person name="Fan H."/>
            <person name="Li D."/>
            <person name="Dong L."/>
            <person name="Tao Y."/>
            <person name="Gao C."/>
            <person name="Wu H."/>
            <person name="Li Y."/>
            <person name="Cui Y."/>
            <person name="Guo X."/>
            <person name="Zheng S."/>
            <person name="Wang B."/>
            <person name="Yu K."/>
            <person name="Liang Q."/>
            <person name="Yang W."/>
            <person name="Lou X."/>
            <person name="Chen J."/>
            <person name="Feng M."/>
            <person name="Jian J."/>
            <person name="Zhang X."/>
            <person name="Luo G."/>
            <person name="Jiang Y."/>
            <person name="Liu J."/>
            <person name="Wang Z."/>
            <person name="Sha Y."/>
            <person name="Zhang B."/>
            <person name="Wu H."/>
            <person name="Tang D."/>
            <person name="Shen Q."/>
            <person name="Xue P."/>
            <person name="Zou S."/>
            <person name="Wang X."/>
            <person name="Liu X."/>
            <person name="Wang F."/>
            <person name="Yang Y."/>
            <person name="An X."/>
            <person name="Dong Z."/>
            <person name="Zhang K."/>
            <person name="Zhang X."/>
            <person name="Luo M.C."/>
            <person name="Dvorak J."/>
            <person name="Tong Y."/>
            <person name="Wang J."/>
            <person name="Yang H."/>
            <person name="Li Z."/>
            <person name="Wang D."/>
            <person name="Zhang A."/>
            <person name="Wang J."/>
        </authorList>
    </citation>
    <scope>NUCLEOTIDE SEQUENCE</scope>
    <source>
        <strain evidence="6">cv. G1812</strain>
    </source>
</reference>
<evidence type="ECO:0000256" key="4">
    <source>
        <dbReference type="ARBA" id="ARBA00022821"/>
    </source>
</evidence>
<accession>A0A8R7UYX0</accession>
<keyword evidence="3" id="KW-0295">Fungicide</keyword>
<dbReference type="EnsemblPlants" id="TuG1812G0600003603.01.T01">
    <property type="protein sequence ID" value="TuG1812G0600003603.01.T01.cds316359"/>
    <property type="gene ID" value="TuG1812G0600003603.01"/>
</dbReference>
<proteinExistence type="inferred from homology"/>
<comment type="similarity">
    <text evidence="1">Belongs to the DEFL family.</text>
</comment>
<evidence type="ECO:0000256" key="3">
    <source>
        <dbReference type="ARBA" id="ARBA00022577"/>
    </source>
</evidence>
<dbReference type="Pfam" id="PF07333">
    <property type="entry name" value="SLR1-BP"/>
    <property type="match status" value="1"/>
</dbReference>
<reference evidence="5" key="3">
    <citation type="submission" date="2022-06" db="UniProtKB">
        <authorList>
            <consortium name="EnsemblPlants"/>
        </authorList>
    </citation>
    <scope>IDENTIFICATION</scope>
</reference>
<evidence type="ECO:0000313" key="5">
    <source>
        <dbReference type="EnsemblPlants" id="TuG1812G0600003603.01.T01.cds316359"/>
    </source>
</evidence>
<evidence type="ECO:0000256" key="2">
    <source>
        <dbReference type="ARBA" id="ARBA00022529"/>
    </source>
</evidence>
<evidence type="ECO:0000256" key="1">
    <source>
        <dbReference type="ARBA" id="ARBA00006722"/>
    </source>
</evidence>